<evidence type="ECO:0000256" key="1">
    <source>
        <dbReference type="ARBA" id="ARBA00000085"/>
    </source>
</evidence>
<organism evidence="6 7">
    <name type="scientific">Antarcticibacterium flavum</name>
    <dbReference type="NCBI Taxonomy" id="2058175"/>
    <lineage>
        <taxon>Bacteria</taxon>
        <taxon>Pseudomonadati</taxon>
        <taxon>Bacteroidota</taxon>
        <taxon>Flavobacteriia</taxon>
        <taxon>Flavobacteriales</taxon>
        <taxon>Flavobacteriaceae</taxon>
        <taxon>Antarcticibacterium</taxon>
    </lineage>
</organism>
<dbReference type="Gene3D" id="1.10.287.130">
    <property type="match status" value="1"/>
</dbReference>
<evidence type="ECO:0000256" key="2">
    <source>
        <dbReference type="ARBA" id="ARBA00012438"/>
    </source>
</evidence>
<dbReference type="Pfam" id="PF02518">
    <property type="entry name" value="HATPase_c"/>
    <property type="match status" value="1"/>
</dbReference>
<dbReference type="SMART" id="SM00387">
    <property type="entry name" value="HATPase_c"/>
    <property type="match status" value="1"/>
</dbReference>
<dbReference type="PRINTS" id="PR00344">
    <property type="entry name" value="BCTRLSENSOR"/>
</dbReference>
<dbReference type="InterPro" id="IPR004358">
    <property type="entry name" value="Sig_transdc_His_kin-like_C"/>
</dbReference>
<protein>
    <recommendedName>
        <fullName evidence="2">histidine kinase</fullName>
        <ecNumber evidence="2">2.7.13.3</ecNumber>
    </recommendedName>
</protein>
<evidence type="ECO:0000313" key="7">
    <source>
        <dbReference type="Proteomes" id="UP000309016"/>
    </source>
</evidence>
<dbReference type="InterPro" id="IPR036890">
    <property type="entry name" value="HATPase_C_sf"/>
</dbReference>
<gene>
    <name evidence="6" type="ORF">FHG64_02690</name>
</gene>
<sequence>MFFIGGIFSVDNYQRKRLLERERKKTRERELQQAKEIEKAYHNLEVAHERLKAAQGQLVQQEKLASLGQLTAGIAHEIKNPLNFVNNFSDVSMELIDEALEEVGNLGQNEHSENLQELLVDIQSNLIKIHQHGTRANTIVSSMLEHSRGGSGKMELTNVNTLIKEYVNLAYHGMRAGKDPIDVKVNFDLDQEIGKVELVSEEFSRVLINLTKNAFDAMREKVKIDKNYKPVLDIHTKRRDKTIEIAIADNGPGIPDGIKDKILDPFFTTKKGTEGTGLGLSITHDIIKAHGGVLEVQTTKNKGAVFIIKLDTSLVQKETNKVKRQFQDPESR</sequence>
<proteinExistence type="predicted"/>
<reference evidence="6 7" key="1">
    <citation type="submission" date="2019-06" db="EMBL/GenBank/DDBJ databases">
        <title>Complete genome sequence of Antarcticibacterium flavum KCTC 52984T from an Antarctic marine sediment.</title>
        <authorList>
            <person name="Lee Y.M."/>
            <person name="Shin S.C."/>
        </authorList>
    </citation>
    <scope>NUCLEOTIDE SEQUENCE [LARGE SCALE GENOMIC DNA]</scope>
    <source>
        <strain evidence="6 7">KCTC 52984</strain>
    </source>
</reference>
<keyword evidence="7" id="KW-1185">Reference proteome</keyword>
<dbReference type="AlphaFoldDB" id="A0A5B7WZH6"/>
<dbReference type="EMBL" id="CP040812">
    <property type="protein sequence ID" value="QCY68385.1"/>
    <property type="molecule type" value="Genomic_DNA"/>
</dbReference>
<dbReference type="InterPro" id="IPR036097">
    <property type="entry name" value="HisK_dim/P_sf"/>
</dbReference>
<dbReference type="InterPro" id="IPR005467">
    <property type="entry name" value="His_kinase_dom"/>
</dbReference>
<dbReference type="InterPro" id="IPR003661">
    <property type="entry name" value="HisK_dim/P_dom"/>
</dbReference>
<comment type="catalytic activity">
    <reaction evidence="1">
        <text>ATP + protein L-histidine = ADP + protein N-phospho-L-histidine.</text>
        <dbReference type="EC" id="2.7.13.3"/>
    </reaction>
</comment>
<dbReference type="PROSITE" id="PS50109">
    <property type="entry name" value="HIS_KIN"/>
    <property type="match status" value="1"/>
</dbReference>
<dbReference type="SMART" id="SM00388">
    <property type="entry name" value="HisKA"/>
    <property type="match status" value="1"/>
</dbReference>
<dbReference type="EC" id="2.7.13.3" evidence="2"/>
<keyword evidence="3" id="KW-0597">Phosphoprotein</keyword>
<evidence type="ECO:0000256" key="4">
    <source>
        <dbReference type="SAM" id="Coils"/>
    </source>
</evidence>
<dbReference type="SUPFAM" id="SSF47384">
    <property type="entry name" value="Homodimeric domain of signal transducing histidine kinase"/>
    <property type="match status" value="1"/>
</dbReference>
<keyword evidence="4" id="KW-0175">Coiled coil</keyword>
<dbReference type="SUPFAM" id="SSF55874">
    <property type="entry name" value="ATPase domain of HSP90 chaperone/DNA topoisomerase II/histidine kinase"/>
    <property type="match status" value="1"/>
</dbReference>
<dbReference type="OrthoDB" id="1931120at2"/>
<dbReference type="CDD" id="cd00075">
    <property type="entry name" value="HATPase"/>
    <property type="match status" value="1"/>
</dbReference>
<dbReference type="InterPro" id="IPR003594">
    <property type="entry name" value="HATPase_dom"/>
</dbReference>
<dbReference type="PANTHER" id="PTHR43065:SF42">
    <property type="entry name" value="TWO-COMPONENT SENSOR PPRA"/>
    <property type="match status" value="1"/>
</dbReference>
<dbReference type="GO" id="GO:0000155">
    <property type="term" value="F:phosphorelay sensor kinase activity"/>
    <property type="evidence" value="ECO:0007669"/>
    <property type="project" value="InterPro"/>
</dbReference>
<dbReference type="PANTHER" id="PTHR43065">
    <property type="entry name" value="SENSOR HISTIDINE KINASE"/>
    <property type="match status" value="1"/>
</dbReference>
<feature type="coiled-coil region" evidence="4">
    <location>
        <begin position="27"/>
        <end position="64"/>
    </location>
</feature>
<dbReference type="Gene3D" id="3.30.565.10">
    <property type="entry name" value="Histidine kinase-like ATPase, C-terminal domain"/>
    <property type="match status" value="1"/>
</dbReference>
<dbReference type="Proteomes" id="UP000309016">
    <property type="component" value="Chromosome"/>
</dbReference>
<evidence type="ECO:0000259" key="5">
    <source>
        <dbReference type="PROSITE" id="PS50109"/>
    </source>
</evidence>
<name>A0A5B7WZH6_9FLAO</name>
<dbReference type="CDD" id="cd00082">
    <property type="entry name" value="HisKA"/>
    <property type="match status" value="1"/>
</dbReference>
<feature type="domain" description="Histidine kinase" evidence="5">
    <location>
        <begin position="73"/>
        <end position="314"/>
    </location>
</feature>
<evidence type="ECO:0000256" key="3">
    <source>
        <dbReference type="ARBA" id="ARBA00022553"/>
    </source>
</evidence>
<evidence type="ECO:0000313" key="6">
    <source>
        <dbReference type="EMBL" id="QCY68385.1"/>
    </source>
</evidence>
<dbReference type="KEGG" id="afla:FHG64_02690"/>
<accession>A0A5B7WZH6</accession>